<evidence type="ECO:0000313" key="1">
    <source>
        <dbReference type="EMBL" id="UGY00566.1"/>
    </source>
</evidence>
<organism evidence="1 2">
    <name type="scientific">Bradyrhizobium quebecense</name>
    <dbReference type="NCBI Taxonomy" id="2748629"/>
    <lineage>
        <taxon>Bacteria</taxon>
        <taxon>Pseudomonadati</taxon>
        <taxon>Pseudomonadota</taxon>
        <taxon>Alphaproteobacteria</taxon>
        <taxon>Hyphomicrobiales</taxon>
        <taxon>Nitrobacteraceae</taxon>
        <taxon>Bradyrhizobium</taxon>
    </lineage>
</organism>
<sequence>MLSPGCKVHVSRRRAQTESGNQNAPRLIQIDQAQNITFYGVTLRNAPNFHVGMNRVGGATFWGGSRSVRRPRPATPTASTLAQAHRR</sequence>
<keyword evidence="2" id="KW-1185">Reference proteome</keyword>
<keyword evidence="1" id="KW-0378">Hydrolase</keyword>
<proteinExistence type="predicted"/>
<protein>
    <submittedName>
        <fullName evidence="1">Glycoside hydrolase family 28 protein</fullName>
    </submittedName>
</protein>
<name>A0ACD3V2F1_9BRAD</name>
<dbReference type="Proteomes" id="UP000692816">
    <property type="component" value="Chromosome"/>
</dbReference>
<dbReference type="EMBL" id="CP088282">
    <property type="protein sequence ID" value="UGY00566.1"/>
    <property type="molecule type" value="Genomic_DNA"/>
</dbReference>
<reference evidence="1 2" key="1">
    <citation type="journal article" date="2021" name="Int. J. Syst. Evol. Microbiol.">
        <title>Bradyrhizobium septentrionale sp. nov. (sv. septentrionale) and Bradyrhizobium quebecense sp. nov. (sv. septentrionale) associated with legumes native to Canada possess rearranged symbiosis genes and numerous insertion sequences.</title>
        <authorList>
            <person name="Bromfield E.S.P."/>
            <person name="Cloutier S."/>
        </authorList>
    </citation>
    <scope>NUCLEOTIDE SEQUENCE [LARGE SCALE GENOMIC DNA]</scope>
    <source>
        <strain evidence="1 2">12S5</strain>
    </source>
</reference>
<gene>
    <name evidence="1" type="ORF">J4P68_0025520</name>
</gene>
<evidence type="ECO:0000313" key="2">
    <source>
        <dbReference type="Proteomes" id="UP000692816"/>
    </source>
</evidence>
<accession>A0ACD3V2F1</accession>